<dbReference type="PANTHER" id="PTHR10961">
    <property type="entry name" value="PEROXISOMAL SARCOSINE OXIDASE"/>
    <property type="match status" value="1"/>
</dbReference>
<dbReference type="VEuPathDB" id="FungiDB:AB675_11637"/>
<feature type="domain" description="FAD dependent oxidoreductase" evidence="8">
    <location>
        <begin position="8"/>
        <end position="372"/>
    </location>
</feature>
<evidence type="ECO:0000256" key="6">
    <source>
        <dbReference type="SAM" id="MobiDB-lite"/>
    </source>
</evidence>
<dbReference type="RefSeq" id="XP_017994597.1">
    <property type="nucleotide sequence ID" value="XM_018140502.1"/>
</dbReference>
<dbReference type="AlphaFoldDB" id="A0A0N1H2L4"/>
<dbReference type="Gene3D" id="3.50.50.60">
    <property type="entry name" value="FAD/NAD(P)-binding domain"/>
    <property type="match status" value="1"/>
</dbReference>
<dbReference type="InterPro" id="IPR045170">
    <property type="entry name" value="MTOX"/>
</dbReference>
<dbReference type="GO" id="GO:0051698">
    <property type="term" value="F:saccharopine oxidase activity"/>
    <property type="evidence" value="ECO:0007669"/>
    <property type="project" value="TreeGrafter"/>
</dbReference>
<dbReference type="GO" id="GO:0050660">
    <property type="term" value="F:flavin adenine dinucleotide binding"/>
    <property type="evidence" value="ECO:0007669"/>
    <property type="project" value="InterPro"/>
</dbReference>
<dbReference type="PANTHER" id="PTHR10961:SF26">
    <property type="entry name" value="L-SACCHAROPINE OXIDASE"/>
    <property type="match status" value="1"/>
</dbReference>
<gene>
    <name evidence="9" type="ORF">AB675_11637</name>
</gene>
<dbReference type="OrthoDB" id="2219495at2759"/>
<dbReference type="SUPFAM" id="SSF51905">
    <property type="entry name" value="FAD/NAD(P)-binding domain"/>
    <property type="match status" value="1"/>
</dbReference>
<reference evidence="9 10" key="1">
    <citation type="submission" date="2015-06" db="EMBL/GenBank/DDBJ databases">
        <title>Draft genome of the ant-associated black yeast Phialophora attae CBS 131958.</title>
        <authorList>
            <person name="Moreno L.F."/>
            <person name="Stielow B.J."/>
            <person name="de Hoog S."/>
            <person name="Vicente V.A."/>
            <person name="Weiss V.A."/>
            <person name="de Vries M."/>
            <person name="Cruz L.M."/>
            <person name="Souza E.M."/>
        </authorList>
    </citation>
    <scope>NUCLEOTIDE SEQUENCE [LARGE SCALE GENOMIC DNA]</scope>
    <source>
        <strain evidence="9 10">CBS 131958</strain>
    </source>
</reference>
<accession>A0A0N1H2L4</accession>
<proteinExistence type="inferred from homology"/>
<keyword evidence="4" id="KW-0274">FAD</keyword>
<organism evidence="9 10">
    <name type="scientific">Cyphellophora attinorum</name>
    <dbReference type="NCBI Taxonomy" id="1664694"/>
    <lineage>
        <taxon>Eukaryota</taxon>
        <taxon>Fungi</taxon>
        <taxon>Dikarya</taxon>
        <taxon>Ascomycota</taxon>
        <taxon>Pezizomycotina</taxon>
        <taxon>Eurotiomycetes</taxon>
        <taxon>Chaetothyriomycetidae</taxon>
        <taxon>Chaetothyriales</taxon>
        <taxon>Cyphellophoraceae</taxon>
        <taxon>Cyphellophora</taxon>
    </lineage>
</organism>
<evidence type="ECO:0000256" key="1">
    <source>
        <dbReference type="ARBA" id="ARBA00001974"/>
    </source>
</evidence>
<evidence type="ECO:0000256" key="7">
    <source>
        <dbReference type="SAM" id="SignalP"/>
    </source>
</evidence>
<dbReference type="GO" id="GO:0008115">
    <property type="term" value="F:sarcosine oxidase activity"/>
    <property type="evidence" value="ECO:0007669"/>
    <property type="project" value="TreeGrafter"/>
</dbReference>
<dbReference type="InterPro" id="IPR036188">
    <property type="entry name" value="FAD/NAD-bd_sf"/>
</dbReference>
<evidence type="ECO:0000313" key="9">
    <source>
        <dbReference type="EMBL" id="KPI34634.1"/>
    </source>
</evidence>
<feature type="signal peptide" evidence="7">
    <location>
        <begin position="1"/>
        <end position="20"/>
    </location>
</feature>
<feature type="region of interest" description="Disordered" evidence="6">
    <location>
        <begin position="384"/>
        <end position="408"/>
    </location>
</feature>
<evidence type="ECO:0000256" key="5">
    <source>
        <dbReference type="ARBA" id="ARBA00023002"/>
    </source>
</evidence>
<feature type="chain" id="PRO_5005872926" evidence="7">
    <location>
        <begin position="21"/>
        <end position="421"/>
    </location>
</feature>
<name>A0A0N1H2L4_9EURO</name>
<evidence type="ECO:0000259" key="8">
    <source>
        <dbReference type="Pfam" id="PF01266"/>
    </source>
</evidence>
<dbReference type="STRING" id="1664694.A0A0N1H2L4"/>
<comment type="cofactor">
    <cofactor evidence="1">
        <name>FAD</name>
        <dbReference type="ChEBI" id="CHEBI:57692"/>
    </cofactor>
</comment>
<evidence type="ECO:0000256" key="3">
    <source>
        <dbReference type="ARBA" id="ARBA00022630"/>
    </source>
</evidence>
<dbReference type="EMBL" id="LFJN01000054">
    <property type="protein sequence ID" value="KPI34634.1"/>
    <property type="molecule type" value="Genomic_DNA"/>
</dbReference>
<dbReference type="Proteomes" id="UP000038010">
    <property type="component" value="Unassembled WGS sequence"/>
</dbReference>
<evidence type="ECO:0000256" key="2">
    <source>
        <dbReference type="ARBA" id="ARBA00010989"/>
    </source>
</evidence>
<comment type="caution">
    <text evidence="9">The sequence shown here is derived from an EMBL/GenBank/DDBJ whole genome shotgun (WGS) entry which is preliminary data.</text>
</comment>
<dbReference type="Gene3D" id="3.30.9.10">
    <property type="entry name" value="D-Amino Acid Oxidase, subunit A, domain 2"/>
    <property type="match status" value="1"/>
</dbReference>
<evidence type="ECO:0000256" key="4">
    <source>
        <dbReference type="ARBA" id="ARBA00022827"/>
    </source>
</evidence>
<keyword evidence="3" id="KW-0285">Flavoprotein</keyword>
<evidence type="ECO:0000313" key="10">
    <source>
        <dbReference type="Proteomes" id="UP000038010"/>
    </source>
</evidence>
<dbReference type="InterPro" id="IPR006076">
    <property type="entry name" value="FAD-dep_OxRdtase"/>
</dbReference>
<dbReference type="GeneID" id="28732383"/>
<comment type="similarity">
    <text evidence="2">Belongs to the MSOX/MTOX family.</text>
</comment>
<keyword evidence="7" id="KW-0732">Signal</keyword>
<keyword evidence="10" id="KW-1185">Reference proteome</keyword>
<keyword evidence="5" id="KW-0560">Oxidoreductase</keyword>
<dbReference type="Pfam" id="PF01266">
    <property type="entry name" value="DAO"/>
    <property type="match status" value="1"/>
</dbReference>
<protein>
    <submittedName>
        <fullName evidence="9">L-pipecolate oxidase</fullName>
    </submittedName>
</protein>
<sequence>MALTTSFLIVGGGTFGTAAAYELTRRGYTSVTVLDRSAPPSCEAAGNDLNKAVRADYADPLYVKMATEAIDAWRDPNGLYAGLYSRTGWILASDQDASEWIRQCSATAAGLGVENAQDISSEQIKARWPVLRGPMADWSTFWNGSAGWTNAREALNRVAKAAMNRGVKYISGSAGQVDCLLYDERGRCIGARCRNGNAHYADHVVLAAGAYSAALLDLKGQLVAKGHSVGHIKLTKNEAKKYADMPLVAHMTGGLLFPPQEDDIIKCSAMQFVTNYAGTRRGLSLPRYRTDYPGDGLPAHIEKAMRSFIGQVLPELEHREWFETRICWDADMNDYNFLFSHHPQHAGLSLAVGGSAHGFKFFPIIGKYIVDMLESKLDPATRQQWRWRPDAKRPADAPEPHPAELLDLNDLPGWKRPRAML</sequence>
<feature type="compositionally biased region" description="Basic and acidic residues" evidence="6">
    <location>
        <begin position="387"/>
        <end position="404"/>
    </location>
</feature>